<dbReference type="Proteomes" id="UP001057455">
    <property type="component" value="Unassembled WGS sequence"/>
</dbReference>
<feature type="compositionally biased region" description="Basic and acidic residues" evidence="1">
    <location>
        <begin position="15"/>
        <end position="26"/>
    </location>
</feature>
<sequence>MVYPSGHSGWSVEFNLDRDTDARPKDGTLQQTDGTLANSDQSTISVAPGLHCGPAGRRTLIKWIEDNYKLRKKSHHANPGVRACRLWQESQGFSDPVAKAIVDLLKLNGVTANITYKEVFQNHLGKLLSTLIKKSADDKEKLTGLAEKMIAMFQVTEIQPFLCDLLDKLGEIPPFAMGKLLDKTSSAMHFFRIAPIGVKRKILAASPERLYETVAPLIEDALFLLDLGILEDDMKDHPIYNGYHNEYRNIISEIVELIGPPETQSSKIIYFLVQQIIRVMFMRSVLTAKSALTTQEKDKDIKYGMWFEHLPFDATKFKLMESEEDTLSAYKEYAEVAIGLVYNLEGNADETVKSVSGIRCPTNGSWNLSAVRHSITIAYQETYVMKPSEVLEMEPFTPIMQLVSSMADRTSTKLPSEILYRLTKPKKEQKTQLRIKNEMELFDLTFILSHPMVANSILTHTIGNVKDSNSVLISSQNGVDEWMPLLALGFSVHYVAACKYLFEAELHLTGEICCSKAFLKPTNSAGKPVSLTKLLSYVYPLDKTTRQAQNDLPPFLSNLIMPKTIQQGGTDVNTVESELTFHELLLMYLPRMDIGELKKFMSNCVEFYRITGSQLGDTVDVKAEGTVVMRKILEVFHEQTLDPRGHIQRMSTSLEKKPTSGTQKHRMLLEKVHGKFKFMNSTVMGILSNTANITNLFKKTVALKIIAECVKRKPSRPVVKPVLYEQIKRMNLVHLRNPTDYLCLCLTRVGFCAMNLVEFDSLSDFIANVTTQGQLAAFLPLYTLAAKRGTSQGIQQHIYKLQRVGQQIFKRTEDNRKIQIYTSACNNIQAMYNTQEQEGTSESQNRTIDADKNAEKCNTQK</sequence>
<dbReference type="OrthoDB" id="364546at2759"/>
<dbReference type="GO" id="GO:0005634">
    <property type="term" value="C:nucleus"/>
    <property type="evidence" value="ECO:0007669"/>
    <property type="project" value="InterPro"/>
</dbReference>
<evidence type="ECO:0000256" key="1">
    <source>
        <dbReference type="SAM" id="MobiDB-lite"/>
    </source>
</evidence>
<feature type="compositionally biased region" description="Polar residues" evidence="1">
    <location>
        <begin position="835"/>
        <end position="847"/>
    </location>
</feature>
<organism evidence="2 3">
    <name type="scientific">Babesia ovis</name>
    <dbReference type="NCBI Taxonomy" id="5869"/>
    <lineage>
        <taxon>Eukaryota</taxon>
        <taxon>Sar</taxon>
        <taxon>Alveolata</taxon>
        <taxon>Apicomplexa</taxon>
        <taxon>Aconoidasida</taxon>
        <taxon>Piroplasmida</taxon>
        <taxon>Babesiidae</taxon>
        <taxon>Babesia</taxon>
    </lineage>
</organism>
<keyword evidence="3" id="KW-1185">Reference proteome</keyword>
<accession>A0A9W5T9Z4</accession>
<name>A0A9W5T9Z4_BABOV</name>
<reference evidence="2" key="1">
    <citation type="submission" date="2019-12" db="EMBL/GenBank/DDBJ databases">
        <title>Genome sequence of Babesia ovis.</title>
        <authorList>
            <person name="Yamagishi J."/>
            <person name="Sevinc F."/>
            <person name="Xuan X."/>
        </authorList>
    </citation>
    <scope>NUCLEOTIDE SEQUENCE</scope>
    <source>
        <strain evidence="2">Selcuk</strain>
    </source>
</reference>
<dbReference type="InterPro" id="IPR010405">
    <property type="entry name" value="COBRA1"/>
</dbReference>
<comment type="caution">
    <text evidence="2">The sequence shown here is derived from an EMBL/GenBank/DDBJ whole genome shotgun (WGS) entry which is preliminary data.</text>
</comment>
<dbReference type="GO" id="GO:0045892">
    <property type="term" value="P:negative regulation of DNA-templated transcription"/>
    <property type="evidence" value="ECO:0007669"/>
    <property type="project" value="InterPro"/>
</dbReference>
<evidence type="ECO:0000313" key="2">
    <source>
        <dbReference type="EMBL" id="GFE54112.1"/>
    </source>
</evidence>
<feature type="region of interest" description="Disordered" evidence="1">
    <location>
        <begin position="835"/>
        <end position="861"/>
    </location>
</feature>
<dbReference type="PANTHER" id="PTHR13503:SF3">
    <property type="entry name" value="NEGATIVE ELONGATION FACTOR B"/>
    <property type="match status" value="1"/>
</dbReference>
<protein>
    <submittedName>
        <fullName evidence="2">Uncharacterized protein</fullName>
    </submittedName>
</protein>
<dbReference type="AlphaFoldDB" id="A0A9W5T9Z4"/>
<evidence type="ECO:0000313" key="3">
    <source>
        <dbReference type="Proteomes" id="UP001057455"/>
    </source>
</evidence>
<dbReference type="EMBL" id="BLIY01000009">
    <property type="protein sequence ID" value="GFE54112.1"/>
    <property type="molecule type" value="Genomic_DNA"/>
</dbReference>
<dbReference type="PANTHER" id="PTHR13503">
    <property type="entry name" value="NEGATIVE ELONGATION FACTOR COMPLEX MEMBER B"/>
    <property type="match status" value="1"/>
</dbReference>
<gene>
    <name evidence="2" type="ORF">BaOVIS_015160</name>
</gene>
<proteinExistence type="predicted"/>
<feature type="region of interest" description="Disordered" evidence="1">
    <location>
        <begin position="14"/>
        <end position="35"/>
    </location>
</feature>